<keyword evidence="1" id="KW-1133">Transmembrane helix</keyword>
<organism evidence="2 3">
    <name type="scientific">Alteromonas confluentis</name>
    <dbReference type="NCBI Taxonomy" id="1656094"/>
    <lineage>
        <taxon>Bacteria</taxon>
        <taxon>Pseudomonadati</taxon>
        <taxon>Pseudomonadota</taxon>
        <taxon>Gammaproteobacteria</taxon>
        <taxon>Alteromonadales</taxon>
        <taxon>Alteromonadaceae</taxon>
        <taxon>Alteromonas/Salinimonas group</taxon>
        <taxon>Alteromonas</taxon>
    </lineage>
</organism>
<proteinExistence type="predicted"/>
<sequence>MNTRRHAGFTLIEMVTVIVILGIVGIGLSSFLGNAMLLFSGNVERDQLLSESRFAMTRMQEEMRKAVPNSFRVAGNSSTHCVEFAPTLWQINYFSIPQGSTSSRRVEMFFPHDPDGNIWVIAAGQYLTVNPQQAADVYDEGRNRRARIESCSDGGDGNCATRDDPDDVIQVNVNRAFASSSGARRGYLLNRTVSYCVSNGSLWRKEGGLDVNQNVSLSGATVVAEHVTNPLSSNPVTDYQSTNPFAVFSGVYPAGNFVKINLYFNSYDEVVNHHEEVGSVFTL</sequence>
<keyword evidence="1" id="KW-0472">Membrane</keyword>
<evidence type="ECO:0008006" key="4">
    <source>
        <dbReference type="Google" id="ProtNLM"/>
    </source>
</evidence>
<dbReference type="RefSeq" id="WP_070125120.1">
    <property type="nucleotide sequence ID" value="NZ_MDHN01000016.1"/>
</dbReference>
<dbReference type="SUPFAM" id="SSF54523">
    <property type="entry name" value="Pili subunits"/>
    <property type="match status" value="1"/>
</dbReference>
<evidence type="ECO:0000256" key="1">
    <source>
        <dbReference type="SAM" id="Phobius"/>
    </source>
</evidence>
<dbReference type="AlphaFoldDB" id="A0A1E7ZCG7"/>
<reference evidence="2 3" key="1">
    <citation type="submission" date="2016-08" db="EMBL/GenBank/DDBJ databases">
        <authorList>
            <person name="Seilhamer J.J."/>
        </authorList>
    </citation>
    <scope>NUCLEOTIDE SEQUENCE [LARGE SCALE GENOMIC DNA]</scope>
    <source>
        <strain evidence="2 3">KCTC 42603</strain>
    </source>
</reference>
<keyword evidence="3" id="KW-1185">Reference proteome</keyword>
<evidence type="ECO:0000313" key="3">
    <source>
        <dbReference type="Proteomes" id="UP000175691"/>
    </source>
</evidence>
<accession>A0A1E7ZCG7</accession>
<gene>
    <name evidence="2" type="ORF">BFC18_09675</name>
</gene>
<evidence type="ECO:0000313" key="2">
    <source>
        <dbReference type="EMBL" id="OFC71144.1"/>
    </source>
</evidence>
<dbReference type="NCBIfam" id="TIGR02532">
    <property type="entry name" value="IV_pilin_GFxxxE"/>
    <property type="match status" value="1"/>
</dbReference>
<dbReference type="OrthoDB" id="9788802at2"/>
<dbReference type="Pfam" id="PF07963">
    <property type="entry name" value="N_methyl"/>
    <property type="match status" value="1"/>
</dbReference>
<comment type="caution">
    <text evidence="2">The sequence shown here is derived from an EMBL/GenBank/DDBJ whole genome shotgun (WGS) entry which is preliminary data.</text>
</comment>
<dbReference type="InterPro" id="IPR045584">
    <property type="entry name" value="Pilin-like"/>
</dbReference>
<protein>
    <recommendedName>
        <fullName evidence="4">Prepilin-type N-terminal cleavage/methylation domain-containing protein</fullName>
    </recommendedName>
</protein>
<dbReference type="InterPro" id="IPR012902">
    <property type="entry name" value="N_methyl_site"/>
</dbReference>
<dbReference type="EMBL" id="MDHN01000016">
    <property type="protein sequence ID" value="OFC71144.1"/>
    <property type="molecule type" value="Genomic_DNA"/>
</dbReference>
<dbReference type="STRING" id="1656094.BFC18_09675"/>
<dbReference type="Proteomes" id="UP000175691">
    <property type="component" value="Unassembled WGS sequence"/>
</dbReference>
<feature type="transmembrane region" description="Helical" evidence="1">
    <location>
        <begin position="12"/>
        <end position="39"/>
    </location>
</feature>
<keyword evidence="1" id="KW-0812">Transmembrane</keyword>
<dbReference type="PROSITE" id="PS00409">
    <property type="entry name" value="PROKAR_NTER_METHYL"/>
    <property type="match status" value="1"/>
</dbReference>
<name>A0A1E7ZCG7_9ALTE</name>